<reference evidence="3" key="1">
    <citation type="submission" date="2016-06" db="EMBL/GenBank/DDBJ databases">
        <authorList>
            <person name="Rodrigo-Torres L."/>
            <person name="Arahal R.D."/>
            <person name="Lucena T."/>
        </authorList>
    </citation>
    <scope>NUCLEOTIDE SEQUENCE [LARGE SCALE GENOMIC DNA]</scope>
    <source>
        <strain evidence="3">CECT8203</strain>
    </source>
</reference>
<protein>
    <submittedName>
        <fullName evidence="2">Uncharacterized protein</fullName>
    </submittedName>
</protein>
<proteinExistence type="predicted"/>
<feature type="transmembrane region" description="Helical" evidence="1">
    <location>
        <begin position="54"/>
        <end position="75"/>
    </location>
</feature>
<feature type="transmembrane region" description="Helical" evidence="1">
    <location>
        <begin position="6"/>
        <end position="23"/>
    </location>
</feature>
<keyword evidence="1" id="KW-1133">Transmembrane helix</keyword>
<sequence>MAQDTSIALLSALIFVAPMLLSWNRLSRFWVIGFNLLGVACICTAYHYCYHPLVCLPFFMFGLTCLLLALLLMMVNGDKKSPYLIE</sequence>
<accession>A0A240EIL2</accession>
<dbReference type="AlphaFoldDB" id="A0A240EIL2"/>
<keyword evidence="3" id="KW-1185">Reference proteome</keyword>
<gene>
    <name evidence="2" type="ORF">VTH8203_02155</name>
</gene>
<feature type="transmembrane region" description="Helical" evidence="1">
    <location>
        <begin position="30"/>
        <end position="48"/>
    </location>
</feature>
<dbReference type="Proteomes" id="UP000219336">
    <property type="component" value="Unassembled WGS sequence"/>
</dbReference>
<evidence type="ECO:0000313" key="3">
    <source>
        <dbReference type="Proteomes" id="UP000219336"/>
    </source>
</evidence>
<evidence type="ECO:0000313" key="2">
    <source>
        <dbReference type="EMBL" id="SNX48537.1"/>
    </source>
</evidence>
<evidence type="ECO:0000256" key="1">
    <source>
        <dbReference type="SAM" id="Phobius"/>
    </source>
</evidence>
<organism evidence="2 3">
    <name type="scientific">Vibrio thalassae</name>
    <dbReference type="NCBI Taxonomy" id="1243014"/>
    <lineage>
        <taxon>Bacteria</taxon>
        <taxon>Pseudomonadati</taxon>
        <taxon>Pseudomonadota</taxon>
        <taxon>Gammaproteobacteria</taxon>
        <taxon>Vibrionales</taxon>
        <taxon>Vibrionaceae</taxon>
        <taxon>Vibrio</taxon>
    </lineage>
</organism>
<keyword evidence="1" id="KW-0812">Transmembrane</keyword>
<dbReference type="EMBL" id="OANU01000028">
    <property type="protein sequence ID" value="SNX48537.1"/>
    <property type="molecule type" value="Genomic_DNA"/>
</dbReference>
<name>A0A240EIL2_9VIBR</name>
<keyword evidence="1" id="KW-0472">Membrane</keyword>